<sequence length="427" mass="47757">MTTEQLRQKDKDLIWHPFAPLITPFEYIPLESAKGMYLHTTEGKKIIDTVSSWWVNIHGHADETLAKALYDQALTMEHAIFAGFTHKPAIKLSENLMKLLPDSFSKIFFSDNGSSAIEVALKMAFQYWYNRDEKQRTKVVAINGAYHGDTFGAMSVGERGGFTAPFFPFLFDVDFIDFPDADNQAEVLSTFETLVSDDKCSTFIFEPLVQGSGGMRMYSAELLDQLIAIAQKYGVICIADEVMTGFGRTGKPLATDYCIHKPDLICLSKGITGGTMALGITACNEKIEEAFQSDSYAKALLHGHSYTGNPLACAVANASFEIFMSDTCQNNIARIQAKHEAFAKTLEKQSQIEKVRVQGTIVAFDLKGFGETGYESTARQKIYPYFLERGILIRPLGNVIYLLPPYIITDEELDFVYKEILTFLEQL</sequence>
<dbReference type="STRING" id="156994.SAMN04488028_105283"/>
<evidence type="ECO:0000256" key="5">
    <source>
        <dbReference type="ARBA" id="ARBA00022691"/>
    </source>
</evidence>
<dbReference type="PROSITE" id="PS00600">
    <property type="entry name" value="AA_TRANSFER_CLASS_3"/>
    <property type="match status" value="1"/>
</dbReference>
<name>A0A1M6T4I3_REIAG</name>
<evidence type="ECO:0000313" key="11">
    <source>
        <dbReference type="Proteomes" id="UP000184474"/>
    </source>
</evidence>
<dbReference type="RefSeq" id="WP_073123525.1">
    <property type="nucleotide sequence ID" value="NZ_FRAA01000005.1"/>
</dbReference>
<dbReference type="NCBIfam" id="NF004624">
    <property type="entry name" value="PRK05964.1"/>
    <property type="match status" value="1"/>
</dbReference>
<protein>
    <recommendedName>
        <fullName evidence="9">Adenosylmethionine-8-amino-7-oxononanoate aminotransferase</fullName>
        <ecNumber evidence="9">2.6.1.62</ecNumber>
    </recommendedName>
    <alternativeName>
        <fullName evidence="9">7,8-diamino-pelargonic acid aminotransferase</fullName>
        <shortName evidence="9">DAPA AT</shortName>
        <shortName evidence="9">DAPA aminotransferase</shortName>
    </alternativeName>
    <alternativeName>
        <fullName evidence="9">7,8-diaminononanoate synthase</fullName>
        <shortName evidence="9">DANS</shortName>
    </alternativeName>
    <alternativeName>
        <fullName evidence="9">Diaminopelargonic acid synthase</fullName>
    </alternativeName>
</protein>
<feature type="binding site" evidence="9">
    <location>
        <begin position="113"/>
        <end position="114"/>
    </location>
    <ligand>
        <name>pyridoxal 5'-phosphate</name>
        <dbReference type="ChEBI" id="CHEBI:597326"/>
    </ligand>
</feature>
<dbReference type="PANTHER" id="PTHR42684:SF3">
    <property type="entry name" value="ADENOSYLMETHIONINE-8-AMINO-7-OXONONANOATE AMINOTRANSFERASE"/>
    <property type="match status" value="1"/>
</dbReference>
<keyword evidence="4 9" id="KW-0808">Transferase</keyword>
<dbReference type="PANTHER" id="PTHR42684">
    <property type="entry name" value="ADENOSYLMETHIONINE-8-AMINO-7-OXONONANOATE AMINOTRANSFERASE"/>
    <property type="match status" value="1"/>
</dbReference>
<keyword evidence="11" id="KW-1185">Reference proteome</keyword>
<proteinExistence type="inferred from homology"/>
<dbReference type="CDD" id="cd00610">
    <property type="entry name" value="OAT_like"/>
    <property type="match status" value="1"/>
</dbReference>
<reference evidence="11" key="1">
    <citation type="submission" date="2016-11" db="EMBL/GenBank/DDBJ databases">
        <authorList>
            <person name="Varghese N."/>
            <person name="Submissions S."/>
        </authorList>
    </citation>
    <scope>NUCLEOTIDE SEQUENCE [LARGE SCALE GENOMIC DNA]</scope>
    <source>
        <strain evidence="11">DSM 26134</strain>
    </source>
</reference>
<dbReference type="GO" id="GO:0030170">
    <property type="term" value="F:pyridoxal phosphate binding"/>
    <property type="evidence" value="ECO:0007669"/>
    <property type="project" value="UniProtKB-UniRule"/>
</dbReference>
<dbReference type="Proteomes" id="UP000184474">
    <property type="component" value="Unassembled WGS sequence"/>
</dbReference>
<dbReference type="InterPro" id="IPR015422">
    <property type="entry name" value="PyrdxlP-dep_Trfase_small"/>
</dbReference>
<evidence type="ECO:0000313" key="10">
    <source>
        <dbReference type="EMBL" id="SHK51857.1"/>
    </source>
</evidence>
<evidence type="ECO:0000256" key="9">
    <source>
        <dbReference type="HAMAP-Rule" id="MF_00834"/>
    </source>
</evidence>
<dbReference type="Pfam" id="PF00202">
    <property type="entry name" value="Aminotran_3"/>
    <property type="match status" value="1"/>
</dbReference>
<dbReference type="AlphaFoldDB" id="A0A1M6T4I3"/>
<keyword evidence="6 9" id="KW-0093">Biotin biosynthesis</keyword>
<dbReference type="HAMAP" id="MF_00834">
    <property type="entry name" value="BioA"/>
    <property type="match status" value="1"/>
</dbReference>
<comment type="cofactor">
    <cofactor evidence="1 9">
        <name>pyridoxal 5'-phosphate</name>
        <dbReference type="ChEBI" id="CHEBI:597326"/>
    </cofactor>
</comment>
<evidence type="ECO:0000256" key="8">
    <source>
        <dbReference type="ARBA" id="ARBA00048449"/>
    </source>
</evidence>
<keyword evidence="3 9" id="KW-0032">Aminotransferase</keyword>
<keyword evidence="9" id="KW-0963">Cytoplasm</keyword>
<evidence type="ECO:0000256" key="6">
    <source>
        <dbReference type="ARBA" id="ARBA00022756"/>
    </source>
</evidence>
<feature type="binding site" evidence="9">
    <location>
        <position position="394"/>
    </location>
    <ligand>
        <name>substrate</name>
    </ligand>
</feature>
<dbReference type="Gene3D" id="3.40.640.10">
    <property type="entry name" value="Type I PLP-dependent aspartate aminotransferase-like (Major domain)"/>
    <property type="match status" value="1"/>
</dbReference>
<feature type="modified residue" description="N6-(pyridoxal phosphate)lysine" evidence="9">
    <location>
        <position position="269"/>
    </location>
</feature>
<dbReference type="InterPro" id="IPR015424">
    <property type="entry name" value="PyrdxlP-dep_Trfase"/>
</dbReference>
<comment type="similarity">
    <text evidence="9">Belongs to the class-III pyridoxal-phosphate-dependent aminotransferase family. BioA subfamily.</text>
</comment>
<dbReference type="EC" id="2.6.1.62" evidence="9"/>
<evidence type="ECO:0000256" key="4">
    <source>
        <dbReference type="ARBA" id="ARBA00022679"/>
    </source>
</evidence>
<feature type="binding site" evidence="9">
    <location>
        <position position="303"/>
    </location>
    <ligand>
        <name>substrate</name>
    </ligand>
</feature>
<dbReference type="InterPro" id="IPR005814">
    <property type="entry name" value="Aminotrans_3"/>
</dbReference>
<dbReference type="SUPFAM" id="SSF53383">
    <property type="entry name" value="PLP-dependent transferases"/>
    <property type="match status" value="1"/>
</dbReference>
<feature type="binding site" evidence="9">
    <location>
        <position position="146"/>
    </location>
    <ligand>
        <name>substrate</name>
    </ligand>
</feature>
<dbReference type="GO" id="GO:0004141">
    <property type="term" value="F:dethiobiotin synthase activity"/>
    <property type="evidence" value="ECO:0007669"/>
    <property type="project" value="TreeGrafter"/>
</dbReference>
<feature type="binding site" evidence="9">
    <location>
        <position position="269"/>
    </location>
    <ligand>
        <name>substrate</name>
    </ligand>
</feature>
<dbReference type="NCBIfam" id="TIGR00508">
    <property type="entry name" value="bioA"/>
    <property type="match status" value="1"/>
</dbReference>
<dbReference type="Gene3D" id="3.90.1150.10">
    <property type="entry name" value="Aspartate Aminotransferase, domain 1"/>
    <property type="match status" value="1"/>
</dbReference>
<keyword evidence="7 9" id="KW-0663">Pyridoxal phosphate</keyword>
<keyword evidence="5 9" id="KW-0949">S-adenosyl-L-methionine</keyword>
<comment type="function">
    <text evidence="9">Catalyzes the transfer of the alpha-amino group from S-adenosyl-L-methionine (SAM) to 7-keto-8-aminopelargonic acid (KAPA) to form 7,8-diaminopelargonic acid (DAPA). It is the only aminotransferase known to utilize SAM as an amino donor.</text>
</comment>
<organism evidence="10 11">
    <name type="scientific">Reichenbachiella agariperforans</name>
    <dbReference type="NCBI Taxonomy" id="156994"/>
    <lineage>
        <taxon>Bacteria</taxon>
        <taxon>Pseudomonadati</taxon>
        <taxon>Bacteroidota</taxon>
        <taxon>Cytophagia</taxon>
        <taxon>Cytophagales</taxon>
        <taxon>Reichenbachiellaceae</taxon>
        <taxon>Reichenbachiella</taxon>
    </lineage>
</organism>
<evidence type="ECO:0000256" key="1">
    <source>
        <dbReference type="ARBA" id="ARBA00001933"/>
    </source>
</evidence>
<comment type="subcellular location">
    <subcellularLocation>
        <location evidence="9">Cytoplasm</location>
    </subcellularLocation>
</comment>
<dbReference type="GO" id="GO:0004015">
    <property type="term" value="F:adenosylmethionine-8-amino-7-oxononanoate transaminase activity"/>
    <property type="evidence" value="ECO:0007669"/>
    <property type="project" value="UniProtKB-UniRule"/>
</dbReference>
<comment type="catalytic activity">
    <reaction evidence="8 9">
        <text>(8S)-8-amino-7-oxononanoate + S-adenosyl-L-methionine = S-adenosyl-4-methylsulfanyl-2-oxobutanoate + (7R,8S)-7,8-diammoniononanoate</text>
        <dbReference type="Rhea" id="RHEA:16861"/>
        <dbReference type="ChEBI" id="CHEBI:16490"/>
        <dbReference type="ChEBI" id="CHEBI:59789"/>
        <dbReference type="ChEBI" id="CHEBI:149468"/>
        <dbReference type="ChEBI" id="CHEBI:149469"/>
        <dbReference type="EC" id="2.6.1.62"/>
    </reaction>
</comment>
<dbReference type="EMBL" id="FRAA01000005">
    <property type="protein sequence ID" value="SHK51857.1"/>
    <property type="molecule type" value="Genomic_DNA"/>
</dbReference>
<evidence type="ECO:0000256" key="7">
    <source>
        <dbReference type="ARBA" id="ARBA00022898"/>
    </source>
</evidence>
<dbReference type="GO" id="GO:0005737">
    <property type="term" value="C:cytoplasm"/>
    <property type="evidence" value="ECO:0007669"/>
    <property type="project" value="UniProtKB-SubCell"/>
</dbReference>
<comment type="pathway">
    <text evidence="2 9">Cofactor biosynthesis; biotin biosynthesis; 7,8-diaminononanoate from 8-amino-7-oxononanoate (SAM route): step 1/1.</text>
</comment>
<feature type="site" description="Participates in the substrate recognition with KAPA and in a stacking interaction with the adenine ring of SAM" evidence="9">
    <location>
        <position position="18"/>
    </location>
</feature>
<dbReference type="GO" id="GO:0009102">
    <property type="term" value="P:biotin biosynthetic process"/>
    <property type="evidence" value="ECO:0007669"/>
    <property type="project" value="UniProtKB-UniRule"/>
</dbReference>
<dbReference type="GO" id="GO:0051537">
    <property type="term" value="F:2 iron, 2 sulfur cluster binding"/>
    <property type="evidence" value="ECO:0007669"/>
    <property type="project" value="UniProtKB-KW"/>
</dbReference>
<feature type="binding site" evidence="9">
    <location>
        <position position="53"/>
    </location>
    <ligand>
        <name>substrate</name>
    </ligand>
</feature>
<accession>A0A1M6T4I3</accession>
<evidence type="ECO:0000256" key="3">
    <source>
        <dbReference type="ARBA" id="ARBA00022576"/>
    </source>
</evidence>
<dbReference type="UniPathway" id="UPA00078">
    <property type="reaction ID" value="UER00160"/>
</dbReference>
<dbReference type="InterPro" id="IPR049704">
    <property type="entry name" value="Aminotrans_3_PPA_site"/>
</dbReference>
<feature type="binding site" evidence="9">
    <location>
        <begin position="304"/>
        <end position="305"/>
    </location>
    <ligand>
        <name>pyridoxal 5'-phosphate</name>
        <dbReference type="ChEBI" id="CHEBI:597326"/>
    </ligand>
</feature>
<feature type="binding site" evidence="9">
    <location>
        <position position="240"/>
    </location>
    <ligand>
        <name>pyridoxal 5'-phosphate</name>
        <dbReference type="ChEBI" id="CHEBI:597326"/>
    </ligand>
</feature>
<dbReference type="InterPro" id="IPR005815">
    <property type="entry name" value="BioA"/>
</dbReference>
<gene>
    <name evidence="9" type="primary">bioA</name>
    <name evidence="10" type="ORF">SAMN04488028_105283</name>
</gene>
<evidence type="ECO:0000256" key="2">
    <source>
        <dbReference type="ARBA" id="ARBA00005063"/>
    </source>
</evidence>
<comment type="subunit">
    <text evidence="9">Homodimer.</text>
</comment>
<dbReference type="InterPro" id="IPR015421">
    <property type="entry name" value="PyrdxlP-dep_Trfase_major"/>
</dbReference>
<dbReference type="PIRSF" id="PIRSF000521">
    <property type="entry name" value="Transaminase_4ab_Lys_Orn"/>
    <property type="match status" value="1"/>
</dbReference>